<feature type="compositionally biased region" description="Acidic residues" evidence="3">
    <location>
        <begin position="331"/>
        <end position="344"/>
    </location>
</feature>
<evidence type="ECO:0008006" key="6">
    <source>
        <dbReference type="Google" id="ProtNLM"/>
    </source>
</evidence>
<feature type="region of interest" description="Disordered" evidence="3">
    <location>
        <begin position="331"/>
        <end position="353"/>
    </location>
</feature>
<name>A0AAD4CF75_ASPNN</name>
<dbReference type="GO" id="GO:0006334">
    <property type="term" value="P:nucleosome assembly"/>
    <property type="evidence" value="ECO:0007669"/>
    <property type="project" value="InterPro"/>
</dbReference>
<evidence type="ECO:0000256" key="1">
    <source>
        <dbReference type="ARBA" id="ARBA00009947"/>
    </source>
</evidence>
<proteinExistence type="inferred from homology"/>
<dbReference type="InterPro" id="IPR037231">
    <property type="entry name" value="NAP-like_sf"/>
</dbReference>
<dbReference type="EMBL" id="VCAU01000096">
    <property type="protein sequence ID" value="KAF9885410.1"/>
    <property type="molecule type" value="Genomic_DNA"/>
</dbReference>
<reference evidence="4" key="2">
    <citation type="submission" date="2020-02" db="EMBL/GenBank/DDBJ databases">
        <authorList>
            <person name="Gilchrist C.L.M."/>
            <person name="Chooi Y.-H."/>
        </authorList>
    </citation>
    <scope>NUCLEOTIDE SEQUENCE</scope>
    <source>
        <strain evidence="4">MST-FP2251</strain>
    </source>
</reference>
<dbReference type="SUPFAM" id="SSF143113">
    <property type="entry name" value="NAP-like"/>
    <property type="match status" value="1"/>
</dbReference>
<dbReference type="AlphaFoldDB" id="A0AAD4CF75"/>
<feature type="compositionally biased region" description="Acidic residues" evidence="3">
    <location>
        <begin position="267"/>
        <end position="287"/>
    </location>
</feature>
<dbReference type="InterPro" id="IPR002164">
    <property type="entry name" value="NAP_family"/>
</dbReference>
<feature type="region of interest" description="Disordered" evidence="3">
    <location>
        <begin position="246"/>
        <end position="287"/>
    </location>
</feature>
<dbReference type="PANTHER" id="PTHR11875">
    <property type="entry name" value="TESTIS-SPECIFIC Y-ENCODED PROTEIN"/>
    <property type="match status" value="1"/>
</dbReference>
<accession>A0AAD4CF75</accession>
<evidence type="ECO:0000313" key="4">
    <source>
        <dbReference type="EMBL" id="KAF9885410.1"/>
    </source>
</evidence>
<dbReference type="Pfam" id="PF00956">
    <property type="entry name" value="NAP"/>
    <property type="match status" value="1"/>
</dbReference>
<evidence type="ECO:0000313" key="5">
    <source>
        <dbReference type="Proteomes" id="UP001194746"/>
    </source>
</evidence>
<dbReference type="GO" id="GO:0005634">
    <property type="term" value="C:nucleus"/>
    <property type="evidence" value="ECO:0007669"/>
    <property type="project" value="InterPro"/>
</dbReference>
<dbReference type="Gene3D" id="3.30.1120.90">
    <property type="entry name" value="Nucleosome assembly protein"/>
    <property type="match status" value="1"/>
</dbReference>
<evidence type="ECO:0000256" key="3">
    <source>
        <dbReference type="SAM" id="MobiDB-lite"/>
    </source>
</evidence>
<keyword evidence="5" id="KW-1185">Reference proteome</keyword>
<comment type="caution">
    <text evidence="4">The sequence shown here is derived from an EMBL/GenBank/DDBJ whole genome shotgun (WGS) entry which is preliminary data.</text>
</comment>
<reference evidence="4" key="1">
    <citation type="journal article" date="2019" name="Beilstein J. Org. Chem.">
        <title>Nanangenines: drimane sesquiterpenoids as the dominant metabolite cohort of a novel Australian fungus, Aspergillus nanangensis.</title>
        <authorList>
            <person name="Lacey H.J."/>
            <person name="Gilchrist C.L.M."/>
            <person name="Crombie A."/>
            <person name="Kalaitzis J.A."/>
            <person name="Vuong D."/>
            <person name="Rutledge P.J."/>
            <person name="Turner P."/>
            <person name="Pitt J.I."/>
            <person name="Lacey E."/>
            <person name="Chooi Y.H."/>
            <person name="Piggott A.M."/>
        </authorList>
    </citation>
    <scope>NUCLEOTIDE SEQUENCE</scope>
    <source>
        <strain evidence="4">MST-FP2251</strain>
    </source>
</reference>
<protein>
    <recommendedName>
        <fullName evidence="6">NAP family protein</fullName>
    </recommendedName>
</protein>
<gene>
    <name evidence="4" type="ORF">FE257_012932</name>
</gene>
<evidence type="ECO:0000256" key="2">
    <source>
        <dbReference type="RuleBase" id="RU003876"/>
    </source>
</evidence>
<sequence length="353" mass="40358">MSDAGGPPEISKETVRQVSVMQQEFIRDGVEGLRAQVTRMRPLLAKRSKMVAENSDLQGHFWRQVFAHAPPTVDEFFLGVDAAIMAKLEGFEVEHMELKENGEGEPRSFQLTFTFPTGEANPFFTDAKLVKKFWWRKQVQRNSKGHRRTWEGLVSEPVRIQWKEGMDPTRGLLGKACDLWDAEQNHKGDRIELEQYKTLAEAIAEVEKAAEIEDVEEPVLSLGAQSPANTSFFAFFGFRGRDVSAEHSKEATKEEDERFAKMLKGEEVEDEDEDEDDEDDDEFDDSVENVEVFQDGEDIAINIAEEIWPNALKLYTESFDEALDFDESDIECESCDEDEEEDADERPRKKVKA</sequence>
<organism evidence="4 5">
    <name type="scientific">Aspergillus nanangensis</name>
    <dbReference type="NCBI Taxonomy" id="2582783"/>
    <lineage>
        <taxon>Eukaryota</taxon>
        <taxon>Fungi</taxon>
        <taxon>Dikarya</taxon>
        <taxon>Ascomycota</taxon>
        <taxon>Pezizomycotina</taxon>
        <taxon>Eurotiomycetes</taxon>
        <taxon>Eurotiomycetidae</taxon>
        <taxon>Eurotiales</taxon>
        <taxon>Aspergillaceae</taxon>
        <taxon>Aspergillus</taxon>
        <taxon>Aspergillus subgen. Circumdati</taxon>
    </lineage>
</organism>
<comment type="similarity">
    <text evidence="1 2">Belongs to the nucleosome assembly protein (NAP) family.</text>
</comment>
<dbReference type="Proteomes" id="UP001194746">
    <property type="component" value="Unassembled WGS sequence"/>
</dbReference>
<feature type="compositionally biased region" description="Basic and acidic residues" evidence="3">
    <location>
        <begin position="246"/>
        <end position="266"/>
    </location>
</feature>